<organism evidence="1 2">
    <name type="scientific">Diversispora epigaea</name>
    <dbReference type="NCBI Taxonomy" id="1348612"/>
    <lineage>
        <taxon>Eukaryota</taxon>
        <taxon>Fungi</taxon>
        <taxon>Fungi incertae sedis</taxon>
        <taxon>Mucoromycota</taxon>
        <taxon>Glomeromycotina</taxon>
        <taxon>Glomeromycetes</taxon>
        <taxon>Diversisporales</taxon>
        <taxon>Diversisporaceae</taxon>
        <taxon>Diversispora</taxon>
    </lineage>
</organism>
<gene>
    <name evidence="1" type="ORF">Glove_232g185</name>
</gene>
<sequence>MHFTKSYSSYYLFKEYNYNRNRTQDGYHLLNNDVAYTLGFKFKVSLDMALEAHFISEETSVLHKDILMTEIILKYHLTLQTKIPQQGHRAADTASRVSATNKKSDSSLFDTTPLEDDSLLLDTTSLEDSGSFEVPPPRGVHLSENYVPSWYDSFYIFTIGADLTDVTMLSHIKS</sequence>
<reference evidence="1 2" key="1">
    <citation type="submission" date="2018-08" db="EMBL/GenBank/DDBJ databases">
        <title>Genome and evolution of the arbuscular mycorrhizal fungus Diversispora epigaea (formerly Glomus versiforme) and its bacterial endosymbionts.</title>
        <authorList>
            <person name="Sun X."/>
            <person name="Fei Z."/>
            <person name="Harrison M."/>
        </authorList>
    </citation>
    <scope>NUCLEOTIDE SEQUENCE [LARGE SCALE GENOMIC DNA]</scope>
    <source>
        <strain evidence="1 2">IT104</strain>
    </source>
</reference>
<dbReference type="EMBL" id="PQFF01000215">
    <property type="protein sequence ID" value="RHZ73252.1"/>
    <property type="molecule type" value="Genomic_DNA"/>
</dbReference>
<proteinExistence type="predicted"/>
<protein>
    <submittedName>
        <fullName evidence="1">Uncharacterized protein</fullName>
    </submittedName>
</protein>
<evidence type="ECO:0000313" key="1">
    <source>
        <dbReference type="EMBL" id="RHZ73252.1"/>
    </source>
</evidence>
<name>A0A397IED1_9GLOM</name>
<evidence type="ECO:0000313" key="2">
    <source>
        <dbReference type="Proteomes" id="UP000266861"/>
    </source>
</evidence>
<dbReference type="Proteomes" id="UP000266861">
    <property type="component" value="Unassembled WGS sequence"/>
</dbReference>
<comment type="caution">
    <text evidence="1">The sequence shown here is derived from an EMBL/GenBank/DDBJ whole genome shotgun (WGS) entry which is preliminary data.</text>
</comment>
<keyword evidence="2" id="KW-1185">Reference proteome</keyword>
<dbReference type="AlphaFoldDB" id="A0A397IED1"/>
<accession>A0A397IED1</accession>